<reference evidence="10" key="1">
    <citation type="submission" date="2019-11" db="EMBL/GenBank/DDBJ databases">
        <authorList>
            <person name="Feng L."/>
        </authorList>
    </citation>
    <scope>NUCLEOTIDE SEQUENCE</scope>
    <source>
        <strain evidence="10">IbartlettiiLFYP30</strain>
    </source>
</reference>
<dbReference type="EMBL" id="CACRUE010000028">
    <property type="protein sequence ID" value="VYU15197.1"/>
    <property type="molecule type" value="Genomic_DNA"/>
</dbReference>
<dbReference type="PANTHER" id="PTHR32309">
    <property type="entry name" value="TYROSINE-PROTEIN KINASE"/>
    <property type="match status" value="1"/>
</dbReference>
<evidence type="ECO:0000256" key="2">
    <source>
        <dbReference type="ARBA" id="ARBA00006683"/>
    </source>
</evidence>
<proteinExistence type="inferred from homology"/>
<protein>
    <recommendedName>
        <fullName evidence="9">Polysaccharide chain length determinant N-terminal domain-containing protein</fullName>
    </recommendedName>
</protein>
<evidence type="ECO:0000256" key="6">
    <source>
        <dbReference type="ARBA" id="ARBA00023136"/>
    </source>
</evidence>
<evidence type="ECO:0000256" key="5">
    <source>
        <dbReference type="ARBA" id="ARBA00022989"/>
    </source>
</evidence>
<dbReference type="GO" id="GO:0005886">
    <property type="term" value="C:plasma membrane"/>
    <property type="evidence" value="ECO:0007669"/>
    <property type="project" value="UniProtKB-SubCell"/>
</dbReference>
<keyword evidence="5 8" id="KW-1133">Transmembrane helix</keyword>
<evidence type="ECO:0000313" key="10">
    <source>
        <dbReference type="EMBL" id="VYU15197.1"/>
    </source>
</evidence>
<feature type="transmembrane region" description="Helical" evidence="8">
    <location>
        <begin position="221"/>
        <end position="239"/>
    </location>
</feature>
<comment type="similarity">
    <text evidence="2">Belongs to the CpsC/CapA family.</text>
</comment>
<dbReference type="AlphaFoldDB" id="A0A6N3CN06"/>
<evidence type="ECO:0000259" key="9">
    <source>
        <dbReference type="Pfam" id="PF02706"/>
    </source>
</evidence>
<evidence type="ECO:0000256" key="1">
    <source>
        <dbReference type="ARBA" id="ARBA00004651"/>
    </source>
</evidence>
<feature type="compositionally biased region" description="Polar residues" evidence="7">
    <location>
        <begin position="86"/>
        <end position="98"/>
    </location>
</feature>
<dbReference type="GO" id="GO:0004713">
    <property type="term" value="F:protein tyrosine kinase activity"/>
    <property type="evidence" value="ECO:0007669"/>
    <property type="project" value="TreeGrafter"/>
</dbReference>
<evidence type="ECO:0000256" key="4">
    <source>
        <dbReference type="ARBA" id="ARBA00022692"/>
    </source>
</evidence>
<dbReference type="RefSeq" id="WP_156530911.1">
    <property type="nucleotide sequence ID" value="NZ_CACRUE010000028.1"/>
</dbReference>
<gene>
    <name evidence="10" type="ORF">IBLFYP30_01868</name>
</gene>
<keyword evidence="6 8" id="KW-0472">Membrane</keyword>
<evidence type="ECO:0000256" key="3">
    <source>
        <dbReference type="ARBA" id="ARBA00022475"/>
    </source>
</evidence>
<evidence type="ECO:0000256" key="7">
    <source>
        <dbReference type="SAM" id="MobiDB-lite"/>
    </source>
</evidence>
<feature type="region of interest" description="Disordered" evidence="7">
    <location>
        <begin position="64"/>
        <end position="98"/>
    </location>
</feature>
<dbReference type="InterPro" id="IPR050445">
    <property type="entry name" value="Bact_polysacc_biosynth/exp"/>
</dbReference>
<organism evidence="10">
    <name type="scientific">Intestinibacter bartlettii</name>
    <dbReference type="NCBI Taxonomy" id="261299"/>
    <lineage>
        <taxon>Bacteria</taxon>
        <taxon>Bacillati</taxon>
        <taxon>Bacillota</taxon>
        <taxon>Clostridia</taxon>
        <taxon>Peptostreptococcales</taxon>
        <taxon>Peptostreptococcaceae</taxon>
        <taxon>Intestinibacter</taxon>
    </lineage>
</organism>
<feature type="domain" description="Polysaccharide chain length determinant N-terminal" evidence="9">
    <location>
        <begin position="4"/>
        <end position="61"/>
    </location>
</feature>
<dbReference type="PANTHER" id="PTHR32309:SF13">
    <property type="entry name" value="FERRIC ENTEROBACTIN TRANSPORT PROTEIN FEPE"/>
    <property type="match status" value="1"/>
</dbReference>
<evidence type="ECO:0000256" key="8">
    <source>
        <dbReference type="SAM" id="Phobius"/>
    </source>
</evidence>
<keyword evidence="4 8" id="KW-0812">Transmembrane</keyword>
<keyword evidence="3" id="KW-1003">Cell membrane</keyword>
<feature type="compositionally biased region" description="Basic and acidic residues" evidence="7">
    <location>
        <begin position="64"/>
        <end position="85"/>
    </location>
</feature>
<sequence length="276" mass="30528">MGERINIQEYLDMIKRRKWVIISILLLSLALGGFRMYQNYVSYVPTYTSSVMVKVDTMKVQKEEAAKEREKESKKGSKKNSKDNTDTSSYGQTANNGTGQSTEGYNLYNYSAIAQDESIASRYYTYAADSAAYDKVAQVAGVRASKVMSISASQSEDRLEEINITVTSSDAKSAQLIAAAMPKVYGDLLLKETGIDCVSTVYDATPGVRSHRSVDTSVPRYGLGGLVIAIFIVLLLEILNTKIITPDDVEKYWELPLLGVVPAFDEGPHSKKKKRK</sequence>
<dbReference type="Pfam" id="PF02706">
    <property type="entry name" value="Wzz"/>
    <property type="match status" value="1"/>
</dbReference>
<feature type="transmembrane region" description="Helical" evidence="8">
    <location>
        <begin position="20"/>
        <end position="37"/>
    </location>
</feature>
<name>A0A6N3CN06_9FIRM</name>
<accession>A0A6N3CN06</accession>
<dbReference type="InterPro" id="IPR003856">
    <property type="entry name" value="LPS_length_determ_N"/>
</dbReference>
<comment type="subcellular location">
    <subcellularLocation>
        <location evidence="1">Cell membrane</location>
        <topology evidence="1">Multi-pass membrane protein</topology>
    </subcellularLocation>
</comment>